<proteinExistence type="predicted"/>
<protein>
    <recommendedName>
        <fullName evidence="6">EamA domain-containing protein</fullName>
    </recommendedName>
</protein>
<feature type="transmembrane region" description="Helical" evidence="2">
    <location>
        <begin position="123"/>
        <end position="140"/>
    </location>
</feature>
<accession>A0AAD5GZK1</accession>
<reference evidence="4" key="1">
    <citation type="submission" date="2020-11" db="EMBL/GenBank/DDBJ databases">
        <title>Chlorella ohadii genome sequencing and assembly.</title>
        <authorList>
            <person name="Murik O."/>
            <person name="Treves H."/>
            <person name="Kedem I."/>
            <person name="Shotland Y."/>
            <person name="Kaplan A."/>
        </authorList>
    </citation>
    <scope>NUCLEOTIDE SEQUENCE</scope>
    <source>
        <strain evidence="4">1</strain>
    </source>
</reference>
<keyword evidence="3" id="KW-0732">Signal</keyword>
<feature type="transmembrane region" description="Helical" evidence="2">
    <location>
        <begin position="252"/>
        <end position="271"/>
    </location>
</feature>
<evidence type="ECO:0000256" key="3">
    <source>
        <dbReference type="SAM" id="SignalP"/>
    </source>
</evidence>
<dbReference type="EMBL" id="JADXDR010000248">
    <property type="protein sequence ID" value="KAI7835563.1"/>
    <property type="molecule type" value="Genomic_DNA"/>
</dbReference>
<feature type="transmembrane region" description="Helical" evidence="2">
    <location>
        <begin position="283"/>
        <end position="305"/>
    </location>
</feature>
<keyword evidence="2" id="KW-1133">Transmembrane helix</keyword>
<feature type="transmembrane region" description="Helical" evidence="2">
    <location>
        <begin position="177"/>
        <end position="199"/>
    </location>
</feature>
<sequence>MSVFPLLYLLSGVVLNTVSQHITDLRFSAPEAHIVPFVKFSATLVGAALRRPARSAATREQAWLMAAIGLLDASAYTVYCLGFFRLGATLSNLVLSGVGQVLTATFTRFLLRKRLTNGQIGGIIFVGLGLAIRAAPASYFQPGSSALGSGGSSSGSASQTAAAGAGLAALPPEQLQGAGMVALAALLYSLLGVAYEKLLKGPTSPPPNGEIMWNVSILGFLASAAYQVLYTLPNWDRLVGRHLAAAAAAGRPPTYVAGLLAVFGGLFNLHMLVQAAVFKSEGAIGVGLVNAVRGAAITLVVAALFCDTDRQHLCLTRQTLASAAVTTVGGAIYVLAGGQRRPPAKPRVAAAEAGPAQPAAAAAATAAEQEGEAAADARSVRKDKDA</sequence>
<comment type="caution">
    <text evidence="4">The sequence shown here is derived from an EMBL/GenBank/DDBJ whole genome shotgun (WGS) entry which is preliminary data.</text>
</comment>
<dbReference type="Proteomes" id="UP001205105">
    <property type="component" value="Unassembled WGS sequence"/>
</dbReference>
<feature type="chain" id="PRO_5041969345" description="EamA domain-containing protein" evidence="3">
    <location>
        <begin position="20"/>
        <end position="386"/>
    </location>
</feature>
<gene>
    <name evidence="4" type="ORF">COHA_010542</name>
</gene>
<dbReference type="AlphaFoldDB" id="A0AAD5GZK1"/>
<feature type="transmembrane region" description="Helical" evidence="2">
    <location>
        <begin position="211"/>
        <end position="232"/>
    </location>
</feature>
<evidence type="ECO:0008006" key="6">
    <source>
        <dbReference type="Google" id="ProtNLM"/>
    </source>
</evidence>
<feature type="transmembrane region" description="Helical" evidence="2">
    <location>
        <begin position="317"/>
        <end position="336"/>
    </location>
</feature>
<feature type="transmembrane region" description="Helical" evidence="2">
    <location>
        <begin position="30"/>
        <end position="50"/>
    </location>
</feature>
<evidence type="ECO:0000313" key="4">
    <source>
        <dbReference type="EMBL" id="KAI7835563.1"/>
    </source>
</evidence>
<keyword evidence="5" id="KW-1185">Reference proteome</keyword>
<feature type="transmembrane region" description="Helical" evidence="2">
    <location>
        <begin position="62"/>
        <end position="84"/>
    </location>
</feature>
<name>A0AAD5GZK1_9CHLO</name>
<evidence type="ECO:0000256" key="2">
    <source>
        <dbReference type="SAM" id="Phobius"/>
    </source>
</evidence>
<feature type="transmembrane region" description="Helical" evidence="2">
    <location>
        <begin position="90"/>
        <end position="111"/>
    </location>
</feature>
<evidence type="ECO:0000313" key="5">
    <source>
        <dbReference type="Proteomes" id="UP001205105"/>
    </source>
</evidence>
<feature type="signal peptide" evidence="3">
    <location>
        <begin position="1"/>
        <end position="19"/>
    </location>
</feature>
<keyword evidence="2" id="KW-0472">Membrane</keyword>
<dbReference type="InterPro" id="IPR037185">
    <property type="entry name" value="EmrE-like"/>
</dbReference>
<evidence type="ECO:0000256" key="1">
    <source>
        <dbReference type="SAM" id="MobiDB-lite"/>
    </source>
</evidence>
<feature type="compositionally biased region" description="Low complexity" evidence="1">
    <location>
        <begin position="349"/>
        <end position="377"/>
    </location>
</feature>
<feature type="region of interest" description="Disordered" evidence="1">
    <location>
        <begin position="341"/>
        <end position="386"/>
    </location>
</feature>
<organism evidence="4 5">
    <name type="scientific">Chlorella ohadii</name>
    <dbReference type="NCBI Taxonomy" id="2649997"/>
    <lineage>
        <taxon>Eukaryota</taxon>
        <taxon>Viridiplantae</taxon>
        <taxon>Chlorophyta</taxon>
        <taxon>core chlorophytes</taxon>
        <taxon>Trebouxiophyceae</taxon>
        <taxon>Chlorellales</taxon>
        <taxon>Chlorellaceae</taxon>
        <taxon>Chlorella clade</taxon>
        <taxon>Chlorella</taxon>
    </lineage>
</organism>
<keyword evidence="2" id="KW-0812">Transmembrane</keyword>
<dbReference type="SUPFAM" id="SSF103481">
    <property type="entry name" value="Multidrug resistance efflux transporter EmrE"/>
    <property type="match status" value="1"/>
</dbReference>